<protein>
    <submittedName>
        <fullName evidence="1">Uncharacterized protein</fullName>
    </submittedName>
</protein>
<keyword evidence="2" id="KW-1185">Reference proteome</keyword>
<gene>
    <name evidence="1" type="ORF">POPTR_011G162912v4</name>
</gene>
<comment type="caution">
    <text evidence="1">The sequence shown here is derived from an EMBL/GenBank/DDBJ whole genome shotgun (WGS) entry which is preliminary data.</text>
</comment>
<sequence length="92" mass="9615">MADLVAGRASSSPPLQWLAMTLAHSGFGQKTEALWGAGLWQRGKKKPKGKLGERGAAACVKENGVGAAAGKMNGLFCCWLAKEKKMGEPTGK</sequence>
<evidence type="ECO:0000313" key="2">
    <source>
        <dbReference type="Proteomes" id="UP000006729"/>
    </source>
</evidence>
<proteinExistence type="predicted"/>
<dbReference type="EMBL" id="CM009300">
    <property type="protein sequence ID" value="KAI9386174.1"/>
    <property type="molecule type" value="Genomic_DNA"/>
</dbReference>
<reference evidence="1 2" key="1">
    <citation type="journal article" date="2006" name="Science">
        <title>The genome of black cottonwood, Populus trichocarpa (Torr. &amp; Gray).</title>
        <authorList>
            <person name="Tuskan G.A."/>
            <person name="Difazio S."/>
            <person name="Jansson S."/>
            <person name="Bohlmann J."/>
            <person name="Grigoriev I."/>
            <person name="Hellsten U."/>
            <person name="Putnam N."/>
            <person name="Ralph S."/>
            <person name="Rombauts S."/>
            <person name="Salamov A."/>
            <person name="Schein J."/>
            <person name="Sterck L."/>
            <person name="Aerts A."/>
            <person name="Bhalerao R.R."/>
            <person name="Bhalerao R.P."/>
            <person name="Blaudez D."/>
            <person name="Boerjan W."/>
            <person name="Brun A."/>
            <person name="Brunner A."/>
            <person name="Busov V."/>
            <person name="Campbell M."/>
            <person name="Carlson J."/>
            <person name="Chalot M."/>
            <person name="Chapman J."/>
            <person name="Chen G.L."/>
            <person name="Cooper D."/>
            <person name="Coutinho P.M."/>
            <person name="Couturier J."/>
            <person name="Covert S."/>
            <person name="Cronk Q."/>
            <person name="Cunningham R."/>
            <person name="Davis J."/>
            <person name="Degroeve S."/>
            <person name="Dejardin A."/>
            <person name="Depamphilis C."/>
            <person name="Detter J."/>
            <person name="Dirks B."/>
            <person name="Dubchak I."/>
            <person name="Duplessis S."/>
            <person name="Ehlting J."/>
            <person name="Ellis B."/>
            <person name="Gendler K."/>
            <person name="Goodstein D."/>
            <person name="Gribskov M."/>
            <person name="Grimwood J."/>
            <person name="Groover A."/>
            <person name="Gunter L."/>
            <person name="Hamberger B."/>
            <person name="Heinze B."/>
            <person name="Helariutta Y."/>
            <person name="Henrissat B."/>
            <person name="Holligan D."/>
            <person name="Holt R."/>
            <person name="Huang W."/>
            <person name="Islam-Faridi N."/>
            <person name="Jones S."/>
            <person name="Jones-Rhoades M."/>
            <person name="Jorgensen R."/>
            <person name="Joshi C."/>
            <person name="Kangasjarvi J."/>
            <person name="Karlsson J."/>
            <person name="Kelleher C."/>
            <person name="Kirkpatrick R."/>
            <person name="Kirst M."/>
            <person name="Kohler A."/>
            <person name="Kalluri U."/>
            <person name="Larimer F."/>
            <person name="Leebens-Mack J."/>
            <person name="Leple J.C."/>
            <person name="Locascio P."/>
            <person name="Lou Y."/>
            <person name="Lucas S."/>
            <person name="Martin F."/>
            <person name="Montanini B."/>
            <person name="Napoli C."/>
            <person name="Nelson D.R."/>
            <person name="Nelson C."/>
            <person name="Nieminen K."/>
            <person name="Nilsson O."/>
            <person name="Pereda V."/>
            <person name="Peter G."/>
            <person name="Philippe R."/>
            <person name="Pilate G."/>
            <person name="Poliakov A."/>
            <person name="Razumovskaya J."/>
            <person name="Richardson P."/>
            <person name="Rinaldi C."/>
            <person name="Ritland K."/>
            <person name="Rouze P."/>
            <person name="Ryaboy D."/>
            <person name="Schmutz J."/>
            <person name="Schrader J."/>
            <person name="Segerman B."/>
            <person name="Shin H."/>
            <person name="Siddiqui A."/>
            <person name="Sterky F."/>
            <person name="Terry A."/>
            <person name="Tsai C.J."/>
            <person name="Uberbacher E."/>
            <person name="Unneberg P."/>
            <person name="Vahala J."/>
            <person name="Wall K."/>
            <person name="Wessler S."/>
            <person name="Yang G."/>
            <person name="Yin T."/>
            <person name="Douglas C."/>
            <person name="Marra M."/>
            <person name="Sandberg G."/>
            <person name="Van de Peer Y."/>
            <person name="Rokhsar D."/>
        </authorList>
    </citation>
    <scope>NUCLEOTIDE SEQUENCE [LARGE SCALE GENOMIC DNA]</scope>
    <source>
        <strain evidence="2">cv. Nisqually</strain>
    </source>
</reference>
<organism evidence="1 2">
    <name type="scientific">Populus trichocarpa</name>
    <name type="common">Western balsam poplar</name>
    <name type="synonym">Populus balsamifera subsp. trichocarpa</name>
    <dbReference type="NCBI Taxonomy" id="3694"/>
    <lineage>
        <taxon>Eukaryota</taxon>
        <taxon>Viridiplantae</taxon>
        <taxon>Streptophyta</taxon>
        <taxon>Embryophyta</taxon>
        <taxon>Tracheophyta</taxon>
        <taxon>Spermatophyta</taxon>
        <taxon>Magnoliopsida</taxon>
        <taxon>eudicotyledons</taxon>
        <taxon>Gunneridae</taxon>
        <taxon>Pentapetalae</taxon>
        <taxon>rosids</taxon>
        <taxon>fabids</taxon>
        <taxon>Malpighiales</taxon>
        <taxon>Salicaceae</taxon>
        <taxon>Saliceae</taxon>
        <taxon>Populus</taxon>
    </lineage>
</organism>
<evidence type="ECO:0000313" key="1">
    <source>
        <dbReference type="EMBL" id="KAI9386174.1"/>
    </source>
</evidence>
<name>A0ACC0SA85_POPTR</name>
<dbReference type="Proteomes" id="UP000006729">
    <property type="component" value="Chromosome 11"/>
</dbReference>
<accession>A0ACC0SA85</accession>